<proteinExistence type="predicted"/>
<name>A0A1F5HX53_9BACT</name>
<reference evidence="1 2" key="1">
    <citation type="journal article" date="2016" name="Nat. Commun.">
        <title>Thousands of microbial genomes shed light on interconnected biogeochemical processes in an aquifer system.</title>
        <authorList>
            <person name="Anantharaman K."/>
            <person name="Brown C.T."/>
            <person name="Hug L.A."/>
            <person name="Sharon I."/>
            <person name="Castelle C.J."/>
            <person name="Probst A.J."/>
            <person name="Thomas B.C."/>
            <person name="Singh A."/>
            <person name="Wilkins M.J."/>
            <person name="Karaoz U."/>
            <person name="Brodie E.L."/>
            <person name="Williams K.H."/>
            <person name="Hubbard S.S."/>
            <person name="Banfield J.F."/>
        </authorList>
    </citation>
    <scope>NUCLEOTIDE SEQUENCE [LARGE SCALE GENOMIC DNA]</scope>
</reference>
<organism evidence="1 2">
    <name type="scientific">Candidatus Curtissbacteria bacterium RIFCSPLOWO2_01_FULL_42_26</name>
    <dbReference type="NCBI Taxonomy" id="1797729"/>
    <lineage>
        <taxon>Bacteria</taxon>
        <taxon>Candidatus Curtissiibacteriota</taxon>
    </lineage>
</organism>
<dbReference type="AlphaFoldDB" id="A0A1F5HX53"/>
<gene>
    <name evidence="1" type="ORF">A3A60_04555</name>
</gene>
<dbReference type="Proteomes" id="UP000179227">
    <property type="component" value="Unassembled WGS sequence"/>
</dbReference>
<dbReference type="EMBL" id="MFBS01000033">
    <property type="protein sequence ID" value="OGE08727.1"/>
    <property type="molecule type" value="Genomic_DNA"/>
</dbReference>
<protein>
    <submittedName>
        <fullName evidence="1">Uncharacterized protein</fullName>
    </submittedName>
</protein>
<accession>A0A1F5HX53</accession>
<dbReference type="STRING" id="1797729.A3A60_04555"/>
<evidence type="ECO:0000313" key="1">
    <source>
        <dbReference type="EMBL" id="OGE08727.1"/>
    </source>
</evidence>
<comment type="caution">
    <text evidence="1">The sequence shown here is derived from an EMBL/GenBank/DDBJ whole genome shotgun (WGS) entry which is preliminary data.</text>
</comment>
<sequence length="160" mass="18027">MGTETKGASVMAAEIDQAVNFFRYRDLDPGRVLDFLTEAGWTVELRGGAEQNRSSVVLIDNEAISRHGCGRRIIFNQAAKHETAFYEISAIADYVEEKHRCSRSGIVRTDLIRVPSRTVQSITLVSRMSIDFGSRGVRDLILETIFAERVVIPLEYRFSI</sequence>
<evidence type="ECO:0000313" key="2">
    <source>
        <dbReference type="Proteomes" id="UP000179227"/>
    </source>
</evidence>